<name>G8U1S5_SULAD</name>
<keyword evidence="1" id="KW-0614">Plasmid</keyword>
<reference evidence="1 2" key="2">
    <citation type="journal article" date="2012" name="Stand. Genomic Sci.">
        <title>Complete genome sequence of the moderately thermophilic mineral-sulfide-oxidizing firmicute Sulfobacillus acidophilus type strain (NAL(T)).</title>
        <authorList>
            <person name="Anderson I."/>
            <person name="Chertkov O."/>
            <person name="Chen A."/>
            <person name="Saunders E."/>
            <person name="Lapidus A."/>
            <person name="Nolan M."/>
            <person name="Lucas S."/>
            <person name="Hammon N."/>
            <person name="Deshpande S."/>
            <person name="Cheng J.F."/>
            <person name="Han C."/>
            <person name="Tapia R."/>
            <person name="Goodwin L.A."/>
            <person name="Pitluck S."/>
            <person name="Liolios K."/>
            <person name="Pagani I."/>
            <person name="Ivanova N."/>
            <person name="Mikhailova N."/>
            <person name="Pati A."/>
            <person name="Palaniappan K."/>
            <person name="Land M."/>
            <person name="Pan C."/>
            <person name="Rohde M."/>
            <person name="Pukall R."/>
            <person name="Goker M."/>
            <person name="Detter J.C."/>
            <person name="Woyke T."/>
            <person name="Bristow J."/>
            <person name="Eisen J.A."/>
            <person name="Markowitz V."/>
            <person name="Hugenholtz P."/>
            <person name="Kyrpides N.C."/>
            <person name="Klenk H.P."/>
            <person name="Mavromatis K."/>
        </authorList>
    </citation>
    <scope>NUCLEOTIDE SEQUENCE [LARGE SCALE GENOMIC DNA]</scope>
    <source>
        <strain evidence="2">ATCC 700253 / DSM 10332 / NAL</strain>
        <plasmid evidence="2">pSULAd1</plasmid>
    </source>
</reference>
<gene>
    <name evidence="1" type="ordered locus">Sulac_3573</name>
</gene>
<dbReference type="PANTHER" id="PTHR39180:SF2">
    <property type="entry name" value="DUF1641 DOMAIN-CONTAINING PROTEIN"/>
    <property type="match status" value="1"/>
</dbReference>
<dbReference type="Pfam" id="PF07849">
    <property type="entry name" value="DUF1641"/>
    <property type="match status" value="1"/>
</dbReference>
<dbReference type="PANTHER" id="PTHR39180">
    <property type="match status" value="1"/>
</dbReference>
<dbReference type="HOGENOM" id="CLU_1530418_0_0_9"/>
<dbReference type="PATRIC" id="fig|679936.5.peg.3690"/>
<keyword evidence="2" id="KW-1185">Reference proteome</keyword>
<dbReference type="InterPro" id="IPR012440">
    <property type="entry name" value="DUF1641"/>
</dbReference>
<evidence type="ECO:0000313" key="2">
    <source>
        <dbReference type="Proteomes" id="UP000005439"/>
    </source>
</evidence>
<proteinExistence type="predicted"/>
<dbReference type="Proteomes" id="UP000005439">
    <property type="component" value="Plasmid unnamed"/>
</dbReference>
<organism evidence="1 2">
    <name type="scientific">Sulfobacillus acidophilus (strain ATCC 700253 / DSM 10332 / NAL)</name>
    <dbReference type="NCBI Taxonomy" id="679936"/>
    <lineage>
        <taxon>Bacteria</taxon>
        <taxon>Bacillati</taxon>
        <taxon>Bacillota</taxon>
        <taxon>Clostridia</taxon>
        <taxon>Eubacteriales</taxon>
        <taxon>Clostridiales Family XVII. Incertae Sedis</taxon>
        <taxon>Sulfobacillus</taxon>
    </lineage>
</organism>
<sequence>MAVSMVREEEMRLEEKLTNPATVASIVRLIDRLDEINYLLDAFIGVLRRGPEIADAVNEVIETLRTSVPENAGAFNETSETVTSIVNTKVAMDTLIVGSKVIRAMSQAWDDVKTAPPQRVGVMGFMRAIGDPTIQPAFGYLLAYAKRFAEEFGQRA</sequence>
<dbReference type="KEGG" id="sap:Sulac_3573"/>
<evidence type="ECO:0000313" key="1">
    <source>
        <dbReference type="EMBL" id="AEW07003.1"/>
    </source>
</evidence>
<dbReference type="AlphaFoldDB" id="G8U1S5"/>
<dbReference type="EMBL" id="CP003180">
    <property type="protein sequence ID" value="AEW07003.1"/>
    <property type="molecule type" value="Genomic_DNA"/>
</dbReference>
<reference evidence="2" key="1">
    <citation type="submission" date="2011-12" db="EMBL/GenBank/DDBJ databases">
        <title>The complete genome of plasmid of Sulfobacillus acidophilus DSM 10332.</title>
        <authorList>
            <person name="Lucas S."/>
            <person name="Han J."/>
            <person name="Lapidus A."/>
            <person name="Bruce D."/>
            <person name="Goodwin L."/>
            <person name="Pitluck S."/>
            <person name="Peters L."/>
            <person name="Kyrpides N."/>
            <person name="Mavromatis K."/>
            <person name="Ivanova N."/>
            <person name="Mikhailova N."/>
            <person name="Chertkov O."/>
            <person name="Saunders E."/>
            <person name="Detter J.C."/>
            <person name="Tapia R."/>
            <person name="Han C."/>
            <person name="Land M."/>
            <person name="Hauser L."/>
            <person name="Markowitz V."/>
            <person name="Cheng J.-F."/>
            <person name="Hugenholtz P."/>
            <person name="Woyke T."/>
            <person name="Wu D."/>
            <person name="Pukall R."/>
            <person name="Gehrich-Schroeter G."/>
            <person name="Schneider S."/>
            <person name="Klenk H.-P."/>
            <person name="Eisen J.A."/>
        </authorList>
    </citation>
    <scope>NUCLEOTIDE SEQUENCE [LARGE SCALE GENOMIC DNA]</scope>
    <source>
        <strain evidence="2">ATCC 700253 / DSM 10332 / NAL</strain>
        <plasmid evidence="2">pSULAd1</plasmid>
    </source>
</reference>
<geneLocation type="plasmid" evidence="2">
    <name>pSULAd1</name>
</geneLocation>
<evidence type="ECO:0008006" key="3">
    <source>
        <dbReference type="Google" id="ProtNLM"/>
    </source>
</evidence>
<protein>
    <recommendedName>
        <fullName evidence="3">DUF1641 domain-containing protein</fullName>
    </recommendedName>
</protein>
<accession>G8U1S5</accession>